<evidence type="ECO:0000313" key="2">
    <source>
        <dbReference type="Proteomes" id="UP000029672"/>
    </source>
</evidence>
<dbReference type="AlphaFoldDB" id="A0A097EMN0"/>
<dbReference type="Proteomes" id="UP000029672">
    <property type="component" value="Chromosome"/>
</dbReference>
<keyword evidence="2" id="KW-1185">Reference proteome</keyword>
<proteinExistence type="predicted"/>
<dbReference type="OrthoDB" id="9947425at2"/>
<name>A0A097EMN0_9GAMM</name>
<dbReference type="KEGG" id="frf:LO80_01660"/>
<dbReference type="STRING" id="1547445.LO80_01660"/>
<dbReference type="Pfam" id="PF12059">
    <property type="entry name" value="DUF3540"/>
    <property type="match status" value="1"/>
</dbReference>
<organism evidence="1 2">
    <name type="scientific">Candidatus Francisella endociliophora</name>
    <dbReference type="NCBI Taxonomy" id="653937"/>
    <lineage>
        <taxon>Bacteria</taxon>
        <taxon>Pseudomonadati</taxon>
        <taxon>Pseudomonadota</taxon>
        <taxon>Gammaproteobacteria</taxon>
        <taxon>Thiotrichales</taxon>
        <taxon>Francisellaceae</taxon>
        <taxon>Francisella</taxon>
    </lineage>
</organism>
<accession>A0A097EMN0</accession>
<evidence type="ECO:0000313" key="1">
    <source>
        <dbReference type="EMBL" id="AIT08808.1"/>
    </source>
</evidence>
<gene>
    <name evidence="1" type="ORF">LO80_01660</name>
</gene>
<protein>
    <recommendedName>
        <fullName evidence="3">DUF3540 domain-containing protein</fullName>
    </recommendedName>
</protein>
<evidence type="ECO:0008006" key="3">
    <source>
        <dbReference type="Google" id="ProtNLM"/>
    </source>
</evidence>
<dbReference type="RefSeq" id="WP_040007965.1">
    <property type="nucleotide sequence ID" value="NZ_CP009574.1"/>
</dbReference>
<sequence length="202" mass="22804">MKTTQKQNFSDQHTTFKTQSVHQNNIYEVDFVSSEKIILKDIKNNKLDAELALSCIMIPQQGDIVSTVSYKDDIYITSIIKSYSLEPKQYHLKGLVKAGLDESYLNISPQKIELKTRKINLISHTLSALSKVGKWLIDGMTIKSKTIHQESVSQNISCKETLDISAQNRKVDITDIDSQSAKVTIQDSKQINITTDKLNINS</sequence>
<dbReference type="EMBL" id="CP009574">
    <property type="protein sequence ID" value="AIT08808.1"/>
    <property type="molecule type" value="Genomic_DNA"/>
</dbReference>
<reference evidence="1 2" key="1">
    <citation type="submission" date="2014-10" db="EMBL/GenBank/DDBJ databases">
        <title>Whole genome sequence of Francisella endociliophora strain FSC1006, isolated from a laboratory culture of the marine ciliate Euplotes raikovi.</title>
        <authorList>
            <person name="Granberg M."/>
            <person name="Backman S."/>
            <person name="Lundmark E."/>
            <person name="Nilsson E."/>
            <person name="Karlsson E."/>
            <person name="Thelaus J."/>
            <person name="Ohrman C."/>
            <person name="Larkeryd A."/>
            <person name="Stenberg P."/>
        </authorList>
    </citation>
    <scope>NUCLEOTIDE SEQUENCE [LARGE SCALE GENOMIC DNA]</scope>
    <source>
        <strain evidence="1 2">FSC1006</strain>
    </source>
</reference>
<dbReference type="HOGENOM" id="CLU_1352972_0_0_6"/>
<dbReference type="InterPro" id="IPR021927">
    <property type="entry name" value="DUF3540"/>
</dbReference>